<accession>A0A837DEK9</accession>
<dbReference type="Proteomes" id="UP000030848">
    <property type="component" value="Unassembled WGS sequence"/>
</dbReference>
<evidence type="ECO:0000256" key="1">
    <source>
        <dbReference type="SAM" id="MobiDB-lite"/>
    </source>
</evidence>
<feature type="region of interest" description="Disordered" evidence="1">
    <location>
        <begin position="1"/>
        <end position="39"/>
    </location>
</feature>
<evidence type="ECO:0000313" key="3">
    <source>
        <dbReference type="Proteomes" id="UP000030848"/>
    </source>
</evidence>
<feature type="compositionally biased region" description="Basic residues" evidence="1">
    <location>
        <begin position="7"/>
        <end position="21"/>
    </location>
</feature>
<evidence type="ECO:0000313" key="2">
    <source>
        <dbReference type="EMBL" id="KHF46017.1"/>
    </source>
</evidence>
<protein>
    <submittedName>
        <fullName evidence="2">Uncharacterized protein</fullName>
    </submittedName>
</protein>
<name>A0A837DEK9_9PSEU</name>
<dbReference type="AlphaFoldDB" id="A0A837DEK9"/>
<sequence>MGSSTRRTGRGSAPRRRGIRRNRGEGGSKTPWPRTQRFA</sequence>
<comment type="caution">
    <text evidence="2">The sequence shown here is derived from an EMBL/GenBank/DDBJ whole genome shotgun (WGS) entry which is preliminary data.</text>
</comment>
<proteinExistence type="predicted"/>
<dbReference type="EMBL" id="JRZE01000001">
    <property type="protein sequence ID" value="KHF46017.1"/>
    <property type="molecule type" value="Genomic_DNA"/>
</dbReference>
<organism evidence="2 3">
    <name type="scientific">Saccharomonospora viridis</name>
    <dbReference type="NCBI Taxonomy" id="1852"/>
    <lineage>
        <taxon>Bacteria</taxon>
        <taxon>Bacillati</taxon>
        <taxon>Actinomycetota</taxon>
        <taxon>Actinomycetes</taxon>
        <taxon>Pseudonocardiales</taxon>
        <taxon>Pseudonocardiaceae</taxon>
        <taxon>Saccharomonospora</taxon>
    </lineage>
</organism>
<reference evidence="2 3" key="1">
    <citation type="submission" date="2014-10" db="EMBL/GenBank/DDBJ databases">
        <title>Genome sequence of Micropolyspora internatus JCM3315.</title>
        <authorList>
            <person name="Shin S.-K."/>
            <person name="Yi H."/>
        </authorList>
    </citation>
    <scope>NUCLEOTIDE SEQUENCE [LARGE SCALE GENOMIC DNA]</scope>
    <source>
        <strain evidence="2 3">JCM 3315</strain>
    </source>
</reference>
<gene>
    <name evidence="2" type="ORF">MINT15_03180</name>
</gene>